<proteinExistence type="predicted"/>
<dbReference type="AlphaFoldDB" id="A0A5S3PSD0"/>
<organism evidence="1 2">
    <name type="scientific">Maribacter algarum</name>
    <name type="common">ex Zhang et al. 2020</name>
    <dbReference type="NCBI Taxonomy" id="2578118"/>
    <lineage>
        <taxon>Bacteria</taxon>
        <taxon>Pseudomonadati</taxon>
        <taxon>Bacteroidota</taxon>
        <taxon>Flavobacteriia</taxon>
        <taxon>Flavobacteriales</taxon>
        <taxon>Flavobacteriaceae</taxon>
        <taxon>Maribacter</taxon>
    </lineage>
</organism>
<protein>
    <submittedName>
        <fullName evidence="1">Uncharacterized protein</fullName>
    </submittedName>
</protein>
<dbReference type="RefSeq" id="WP_171036943.1">
    <property type="nucleotide sequence ID" value="NZ_VATY01000001.1"/>
</dbReference>
<reference evidence="1 2" key="1">
    <citation type="submission" date="2019-05" db="EMBL/GenBank/DDBJ databases">
        <authorList>
            <person name="Zhang J.-Y."/>
            <person name="Feg X."/>
            <person name="Du Z.-J."/>
        </authorList>
    </citation>
    <scope>NUCLEOTIDE SEQUENCE [LARGE SCALE GENOMIC DNA]</scope>
    <source>
        <strain evidence="1 2">RZ26</strain>
    </source>
</reference>
<accession>A0A5S3PSD0</accession>
<keyword evidence="2" id="KW-1185">Reference proteome</keyword>
<gene>
    <name evidence="1" type="ORF">FEE95_00010</name>
</gene>
<evidence type="ECO:0000313" key="2">
    <source>
        <dbReference type="Proteomes" id="UP000310314"/>
    </source>
</evidence>
<dbReference type="Proteomes" id="UP000310314">
    <property type="component" value="Unassembled WGS sequence"/>
</dbReference>
<comment type="caution">
    <text evidence="1">The sequence shown here is derived from an EMBL/GenBank/DDBJ whole genome shotgun (WGS) entry which is preliminary data.</text>
</comment>
<dbReference type="EMBL" id="VATY01000001">
    <property type="protein sequence ID" value="TMM57853.1"/>
    <property type="molecule type" value="Genomic_DNA"/>
</dbReference>
<name>A0A5S3PSD0_9FLAO</name>
<sequence length="113" mass="13719">MVIYSCSNNERIFGKYEAKNFTRTIDTLILKEDYSYEHLVYEIKKGESVKVDIGNWEIKGDKLYLIHFMTNHDEIELENGDEYLFLDEYLTIEGLFEKKFVIWKDMNFYYQKI</sequence>
<evidence type="ECO:0000313" key="1">
    <source>
        <dbReference type="EMBL" id="TMM57853.1"/>
    </source>
</evidence>